<dbReference type="eggNOG" id="COG0860">
    <property type="taxonomic scope" value="Bacteria"/>
</dbReference>
<dbReference type="GO" id="GO:0008745">
    <property type="term" value="F:N-acetylmuramoyl-L-alanine amidase activity"/>
    <property type="evidence" value="ECO:0007669"/>
    <property type="project" value="UniProtKB-EC"/>
</dbReference>
<protein>
    <submittedName>
        <fullName evidence="5">N-acetylmuramoyl-L-alanine amidase</fullName>
        <ecNumber evidence="5">3.5.1.28</ecNumber>
    </submittedName>
</protein>
<dbReference type="GO" id="GO:0030288">
    <property type="term" value="C:outer membrane-bounded periplasmic space"/>
    <property type="evidence" value="ECO:0007669"/>
    <property type="project" value="TreeGrafter"/>
</dbReference>
<dbReference type="Pfam" id="PF01520">
    <property type="entry name" value="Amidase_3"/>
    <property type="match status" value="1"/>
</dbReference>
<dbReference type="EC" id="3.5.1.28" evidence="5"/>
<dbReference type="PANTHER" id="PTHR30404">
    <property type="entry name" value="N-ACETYLMURAMOYL-L-ALANINE AMIDASE"/>
    <property type="match status" value="1"/>
</dbReference>
<proteinExistence type="predicted"/>
<dbReference type="GO" id="GO:0071555">
    <property type="term" value="P:cell wall organization"/>
    <property type="evidence" value="ECO:0007669"/>
    <property type="project" value="UniProtKB-KW"/>
</dbReference>
<reference evidence="5 6" key="1">
    <citation type="journal article" date="2013" name="Genome Announc.">
        <title>Draft Genome Sequence of Catellicoccus marimammalium, a Novel Species Commonly Found in Gull Feces.</title>
        <authorList>
            <person name="Weigand M.R."/>
            <person name="Ryu H."/>
            <person name="Bozcek L."/>
            <person name="Konstantinidis K.T."/>
            <person name="Santo Domingo J.W."/>
        </authorList>
    </citation>
    <scope>NUCLEOTIDE SEQUENCE [LARGE SCALE GENOMIC DNA]</scope>
    <source>
        <strain evidence="5 6">M35/04/3</strain>
    </source>
</reference>
<feature type="transmembrane region" description="Helical" evidence="3">
    <location>
        <begin position="12"/>
        <end position="31"/>
    </location>
</feature>
<evidence type="ECO:0000259" key="4">
    <source>
        <dbReference type="PROSITE" id="PS51781"/>
    </source>
</evidence>
<sequence>MQLKKKIKKKSFFIFLFHLGIILLCGLSIFLCQKQESATVENLAWTIYEKPNLHSSRITQIPYGKKIKILKKLDYWYQISYQGKEGWVPSWIADTKEKPNTKEKTAYTMKKVALKENDYETSPTLTSLSKGEKVEILKEKWNWSFVKVKDDYGWIPSSNLSELKYNTNPVQTEEQKNKVNPRILYVRQQDTKLRTKPSTKSESKQTLRAGAKVTVLKNKTDQWYYVQTASGEKGYIASWLLTTENLSHDNKRKNNLKGAVIVIDPGHGGQDAGSVSQDNRYEKDATLATSKCLEKELKKQGAKVIMTRNDDEYVSLEERTDISNKNEADAFICIHFDSTASSNVASGTTTYYYHENSKGLANKINQQIKKLPLPNRGVQFGDYQVTRENNEPAVLLELGYMSTKKDEKYIFSKEYQQDVANAVTKGLLNYFSNQ</sequence>
<gene>
    <name evidence="5" type="ORF">C683_1179</name>
</gene>
<dbReference type="SUPFAM" id="SSF53187">
    <property type="entry name" value="Zn-dependent exopeptidases"/>
    <property type="match status" value="1"/>
</dbReference>
<dbReference type="SMART" id="SM00646">
    <property type="entry name" value="Ami_3"/>
    <property type="match status" value="1"/>
</dbReference>
<dbReference type="GO" id="GO:0009253">
    <property type="term" value="P:peptidoglycan catabolic process"/>
    <property type="evidence" value="ECO:0007669"/>
    <property type="project" value="InterPro"/>
</dbReference>
<dbReference type="Pfam" id="PF08239">
    <property type="entry name" value="SH3_3"/>
    <property type="match status" value="2"/>
</dbReference>
<evidence type="ECO:0000256" key="1">
    <source>
        <dbReference type="ARBA" id="ARBA00022801"/>
    </source>
</evidence>
<dbReference type="PIRSF" id="PIRSF037846">
    <property type="entry name" value="Autolysin_YrvJ_prd"/>
    <property type="match status" value="1"/>
</dbReference>
<keyword evidence="1 5" id="KW-0378">Hydrolase</keyword>
<feature type="domain" description="SH3b" evidence="4">
    <location>
        <begin position="174"/>
        <end position="245"/>
    </location>
</feature>
<dbReference type="InterPro" id="IPR002508">
    <property type="entry name" value="MurNAc-LAA_cat"/>
</dbReference>
<dbReference type="RefSeq" id="WP_009491990.1">
    <property type="nucleotide sequence ID" value="NZ_AMYT01000022.1"/>
</dbReference>
<name>K8Z7A0_9ENTE</name>
<dbReference type="Gene3D" id="3.40.630.40">
    <property type="entry name" value="Zn-dependent exopeptidases"/>
    <property type="match status" value="1"/>
</dbReference>
<dbReference type="InterPro" id="IPR050695">
    <property type="entry name" value="N-acetylmuramoyl_amidase_3"/>
</dbReference>
<evidence type="ECO:0000313" key="5">
    <source>
        <dbReference type="EMBL" id="EKU26904.1"/>
    </source>
</evidence>
<dbReference type="PATRIC" id="fig|1234409.3.peg.1131"/>
<dbReference type="InterPro" id="IPR017293">
    <property type="entry name" value="N-acetylmuramoyl-L-ala_amidase"/>
</dbReference>
<keyword evidence="3" id="KW-0472">Membrane</keyword>
<evidence type="ECO:0000256" key="3">
    <source>
        <dbReference type="SAM" id="Phobius"/>
    </source>
</evidence>
<keyword evidence="2" id="KW-0961">Cell wall biogenesis/degradation</keyword>
<dbReference type="AlphaFoldDB" id="K8Z7A0"/>
<evidence type="ECO:0000313" key="6">
    <source>
        <dbReference type="Proteomes" id="UP000016057"/>
    </source>
</evidence>
<accession>K8Z7A0</accession>
<keyword evidence="3" id="KW-0812">Transmembrane</keyword>
<dbReference type="OrthoDB" id="9806267at2"/>
<evidence type="ECO:0000256" key="2">
    <source>
        <dbReference type="ARBA" id="ARBA00023316"/>
    </source>
</evidence>
<keyword evidence="3" id="KW-1133">Transmembrane helix</keyword>
<dbReference type="InterPro" id="IPR003646">
    <property type="entry name" value="SH3-like_bac-type"/>
</dbReference>
<dbReference type="PROSITE" id="PS51781">
    <property type="entry name" value="SH3B"/>
    <property type="match status" value="2"/>
</dbReference>
<keyword evidence="6" id="KW-1185">Reference proteome</keyword>
<comment type="caution">
    <text evidence="5">The sequence shown here is derived from an EMBL/GenBank/DDBJ whole genome shotgun (WGS) entry which is preliminary data.</text>
</comment>
<dbReference type="PANTHER" id="PTHR30404:SF7">
    <property type="entry name" value="CELL WALL AMIDASE LYTH-RELATED"/>
    <property type="match status" value="1"/>
</dbReference>
<dbReference type="STRING" id="1234409.C683_1179"/>
<dbReference type="Gene3D" id="2.30.30.40">
    <property type="entry name" value="SH3 Domains"/>
    <property type="match status" value="3"/>
</dbReference>
<feature type="domain" description="SH3b" evidence="4">
    <location>
        <begin position="35"/>
        <end position="96"/>
    </location>
</feature>
<dbReference type="CDD" id="cd02696">
    <property type="entry name" value="MurNAc-LAA"/>
    <property type="match status" value="1"/>
</dbReference>
<dbReference type="InterPro" id="IPR036028">
    <property type="entry name" value="SH3-like_dom_sf"/>
</dbReference>
<dbReference type="SUPFAM" id="SSF50044">
    <property type="entry name" value="SH3-domain"/>
    <property type="match status" value="1"/>
</dbReference>
<dbReference type="SMART" id="SM00287">
    <property type="entry name" value="SH3b"/>
    <property type="match status" value="3"/>
</dbReference>
<organism evidence="5 6">
    <name type="scientific">Catellicoccus marimammalium M35/04/3</name>
    <dbReference type="NCBI Taxonomy" id="1234409"/>
    <lineage>
        <taxon>Bacteria</taxon>
        <taxon>Bacillati</taxon>
        <taxon>Bacillota</taxon>
        <taxon>Bacilli</taxon>
        <taxon>Lactobacillales</taxon>
        <taxon>Enterococcaceae</taxon>
        <taxon>Catellicoccus</taxon>
    </lineage>
</organism>
<dbReference type="EMBL" id="AMYT01000022">
    <property type="protein sequence ID" value="EKU26904.1"/>
    <property type="molecule type" value="Genomic_DNA"/>
</dbReference>
<dbReference type="Proteomes" id="UP000016057">
    <property type="component" value="Unassembled WGS sequence"/>
</dbReference>